<organism evidence="1 2">
    <name type="scientific">Elaeophora elaphi</name>
    <dbReference type="NCBI Taxonomy" id="1147741"/>
    <lineage>
        <taxon>Eukaryota</taxon>
        <taxon>Metazoa</taxon>
        <taxon>Ecdysozoa</taxon>
        <taxon>Nematoda</taxon>
        <taxon>Chromadorea</taxon>
        <taxon>Rhabditida</taxon>
        <taxon>Spirurina</taxon>
        <taxon>Spiruromorpha</taxon>
        <taxon>Filarioidea</taxon>
        <taxon>Onchocercidae</taxon>
        <taxon>Elaeophora</taxon>
    </lineage>
</organism>
<dbReference type="AlphaFoldDB" id="A0A0R3S4X1"/>
<dbReference type="WBParaSite" id="EEL_0000984001-mRNA-1">
    <property type="protein sequence ID" value="EEL_0000984001-mRNA-1"/>
    <property type="gene ID" value="EEL_0000984001"/>
</dbReference>
<accession>A0A0R3S4X1</accession>
<keyword evidence="1" id="KW-1185">Reference proteome</keyword>
<dbReference type="Proteomes" id="UP000050640">
    <property type="component" value="Unplaced"/>
</dbReference>
<sequence>MIRYYARRNQTIRVQKQAQLFDELMERTREKYKIIHRLCEQRISADSSENTKSATRIAKLGIISEKPIKTTISNMEICEKIDEYGRNIARIQIPQSILYESAIEIKKFGEKDADDDDQEEEDE</sequence>
<proteinExistence type="predicted"/>
<name>A0A0R3S4X1_9BILA</name>
<evidence type="ECO:0000313" key="2">
    <source>
        <dbReference type="WBParaSite" id="EEL_0000984001-mRNA-1"/>
    </source>
</evidence>
<protein>
    <submittedName>
        <fullName evidence="2">Ribosomal_L9_C domain-containing protein</fullName>
    </submittedName>
</protein>
<reference evidence="2" key="1">
    <citation type="submission" date="2017-02" db="UniProtKB">
        <authorList>
            <consortium name="WormBaseParasite"/>
        </authorList>
    </citation>
    <scope>IDENTIFICATION</scope>
</reference>
<evidence type="ECO:0000313" key="1">
    <source>
        <dbReference type="Proteomes" id="UP000050640"/>
    </source>
</evidence>